<dbReference type="GeneTree" id="ENSGT00940000171293"/>
<reference evidence="1 2" key="1">
    <citation type="submission" date="2020-06" db="EMBL/GenBank/DDBJ databases">
        <authorList>
            <consortium name="Wellcome Sanger Institute Data Sharing"/>
        </authorList>
    </citation>
    <scope>NUCLEOTIDE SEQUENCE [LARGE SCALE GENOMIC DNA]</scope>
</reference>
<protein>
    <submittedName>
        <fullName evidence="1">Uncharacterized protein</fullName>
    </submittedName>
</protein>
<dbReference type="Ensembl" id="ENSDCDT00010036656.1">
    <property type="protein sequence ID" value="ENSDCDP00010029595.1"/>
    <property type="gene ID" value="ENSDCDG00010018840.1"/>
</dbReference>
<dbReference type="Pfam" id="PF15103">
    <property type="entry name" value="G0-G1_switch_2"/>
    <property type="match status" value="1"/>
</dbReference>
<dbReference type="AlphaFoldDB" id="A0AAY4C8T7"/>
<dbReference type="PANTHER" id="PTHR15570:SF2">
    <property type="entry name" value="G0_G1 SWITCH PROTEIN 2"/>
    <property type="match status" value="1"/>
</dbReference>
<dbReference type="Proteomes" id="UP000694580">
    <property type="component" value="Chromosome 12"/>
</dbReference>
<organism evidence="1 2">
    <name type="scientific">Denticeps clupeoides</name>
    <name type="common">denticle herring</name>
    <dbReference type="NCBI Taxonomy" id="299321"/>
    <lineage>
        <taxon>Eukaryota</taxon>
        <taxon>Metazoa</taxon>
        <taxon>Chordata</taxon>
        <taxon>Craniata</taxon>
        <taxon>Vertebrata</taxon>
        <taxon>Euteleostomi</taxon>
        <taxon>Actinopterygii</taxon>
        <taxon>Neopterygii</taxon>
        <taxon>Teleostei</taxon>
        <taxon>Clupei</taxon>
        <taxon>Clupeiformes</taxon>
        <taxon>Denticipitoidei</taxon>
        <taxon>Denticipitidae</taxon>
        <taxon>Denticeps</taxon>
    </lineage>
</organism>
<keyword evidence="2" id="KW-1185">Reference proteome</keyword>
<evidence type="ECO:0000313" key="2">
    <source>
        <dbReference type="Proteomes" id="UP000694580"/>
    </source>
</evidence>
<name>A0AAY4C8T7_9TELE</name>
<accession>A0AAY4C8T7</accession>
<sequence>METVQELVPFAREMWSQKPGRGMLRVYLVGSALASRGNSVGSPDCHFVRV</sequence>
<dbReference type="PANTHER" id="PTHR15570">
    <property type="entry name" value="G0/G1 SWITCH PROTEIN 2"/>
    <property type="match status" value="1"/>
</dbReference>
<reference evidence="1" key="2">
    <citation type="submission" date="2025-08" db="UniProtKB">
        <authorList>
            <consortium name="Ensembl"/>
        </authorList>
    </citation>
    <scope>IDENTIFICATION</scope>
</reference>
<evidence type="ECO:0000313" key="1">
    <source>
        <dbReference type="Ensembl" id="ENSDCDP00010029595.1"/>
    </source>
</evidence>
<dbReference type="InterPro" id="IPR016821">
    <property type="entry name" value="G0S2"/>
</dbReference>
<proteinExistence type="predicted"/>
<reference evidence="1" key="3">
    <citation type="submission" date="2025-09" db="UniProtKB">
        <authorList>
            <consortium name="Ensembl"/>
        </authorList>
    </citation>
    <scope>IDENTIFICATION</scope>
</reference>